<gene>
    <name evidence="1" type="ORF">H9800_03805</name>
</gene>
<organism evidence="1 2">
    <name type="scientific">Candidatus Microbacterium stercoravium</name>
    <dbReference type="NCBI Taxonomy" id="2838697"/>
    <lineage>
        <taxon>Bacteria</taxon>
        <taxon>Bacillati</taxon>
        <taxon>Actinomycetota</taxon>
        <taxon>Actinomycetes</taxon>
        <taxon>Micrococcales</taxon>
        <taxon>Microbacteriaceae</taxon>
        <taxon>Microbacterium</taxon>
    </lineage>
</organism>
<dbReference type="Proteomes" id="UP000824220">
    <property type="component" value="Unassembled WGS sequence"/>
</dbReference>
<dbReference type="Gene3D" id="3.90.1070.10">
    <property type="match status" value="1"/>
</dbReference>
<dbReference type="AlphaFoldDB" id="A0A9D2H536"/>
<evidence type="ECO:0000313" key="2">
    <source>
        <dbReference type="Proteomes" id="UP000824220"/>
    </source>
</evidence>
<proteinExistence type="predicted"/>
<evidence type="ECO:0000313" key="1">
    <source>
        <dbReference type="EMBL" id="HJA03964.1"/>
    </source>
</evidence>
<sequence>MTPPLGLLLDVDGPISSTRTRTLRLAALADDLTAIARSGCPVVFNTGRSADFLGEQIIPRLVLSGLAPTDPVWGIGEKGGTWFSLVDQHGRASVGPVSEDQSMSPPAALIDASREIAERFSDIVYFDATKRTMISLEQHVDVPSADFHRALPEMVAEVERQIERTGAHDMTIYPTFISVDVEHARSGKALGARRALDLMGTRLEAPLRWFTAGDSGQDYDMATELHGRGFDVTHLDVRLSGDARDEPFRVIREVPDLAGGNAEDDITAYHVHELRAELRV</sequence>
<dbReference type="SUPFAM" id="SSF56784">
    <property type="entry name" value="HAD-like"/>
    <property type="match status" value="1"/>
</dbReference>
<comment type="caution">
    <text evidence="1">The sequence shown here is derived from an EMBL/GenBank/DDBJ whole genome shotgun (WGS) entry which is preliminary data.</text>
</comment>
<dbReference type="Gene3D" id="3.40.50.1000">
    <property type="entry name" value="HAD superfamily/HAD-like"/>
    <property type="match status" value="1"/>
</dbReference>
<protein>
    <submittedName>
        <fullName evidence="1">Uncharacterized protein</fullName>
    </submittedName>
</protein>
<name>A0A9D2H536_9MICO</name>
<reference evidence="1" key="1">
    <citation type="journal article" date="2021" name="PeerJ">
        <title>Extensive microbial diversity within the chicken gut microbiome revealed by metagenomics and culture.</title>
        <authorList>
            <person name="Gilroy R."/>
            <person name="Ravi A."/>
            <person name="Getino M."/>
            <person name="Pursley I."/>
            <person name="Horton D.L."/>
            <person name="Alikhan N.F."/>
            <person name="Baker D."/>
            <person name="Gharbi K."/>
            <person name="Hall N."/>
            <person name="Watson M."/>
            <person name="Adriaenssens E.M."/>
            <person name="Foster-Nyarko E."/>
            <person name="Jarju S."/>
            <person name="Secka A."/>
            <person name="Antonio M."/>
            <person name="Oren A."/>
            <person name="Chaudhuri R.R."/>
            <person name="La Ragione R."/>
            <person name="Hildebrand F."/>
            <person name="Pallen M.J."/>
        </authorList>
    </citation>
    <scope>NUCLEOTIDE SEQUENCE</scope>
    <source>
        <strain evidence="1">ChiHjej8B7-3636</strain>
    </source>
</reference>
<dbReference type="EMBL" id="DXAM01000051">
    <property type="protein sequence ID" value="HJA03964.1"/>
    <property type="molecule type" value="Genomic_DNA"/>
</dbReference>
<dbReference type="InterPro" id="IPR036412">
    <property type="entry name" value="HAD-like_sf"/>
</dbReference>
<accession>A0A9D2H536</accession>
<dbReference type="InterPro" id="IPR023214">
    <property type="entry name" value="HAD_sf"/>
</dbReference>
<reference evidence="1" key="2">
    <citation type="submission" date="2021-04" db="EMBL/GenBank/DDBJ databases">
        <authorList>
            <person name="Gilroy R."/>
        </authorList>
    </citation>
    <scope>NUCLEOTIDE SEQUENCE</scope>
    <source>
        <strain evidence="1">ChiHjej8B7-3636</strain>
    </source>
</reference>